<dbReference type="Proteomes" id="UP000008138">
    <property type="component" value="Chromosome"/>
</dbReference>
<proteinExistence type="predicted"/>
<gene>
    <name evidence="1" type="ordered locus">TUZN_1932</name>
</gene>
<dbReference type="InterPro" id="IPR053199">
    <property type="entry name" value="cDPG_synthetase-like"/>
</dbReference>
<dbReference type="KEGG" id="tuz:TUZN_1932"/>
<reference key="2">
    <citation type="submission" date="2011-03" db="EMBL/GenBank/DDBJ databases">
        <title>Complete genome sequence of the thermoacidophilic crenarchaeon Thermoproteus uzoniensis 768-20.</title>
        <authorList>
            <person name="Mardanov A.V."/>
            <person name="Gumerov V.M."/>
            <person name="Beletsky A.V."/>
            <person name="Prokofeva M.I."/>
            <person name="Bonch-Osmolovskaya E.A."/>
            <person name="Ravin N.V."/>
            <person name="Skryabin K.G."/>
        </authorList>
    </citation>
    <scope>NUCLEOTIDE SEQUENCE</scope>
    <source>
        <strain>768-20</strain>
    </source>
</reference>
<dbReference type="eggNOG" id="arCOG01229">
    <property type="taxonomic scope" value="Archaea"/>
</dbReference>
<dbReference type="PANTHER" id="PTHR42869">
    <property type="entry name" value="SLL0572 PROTEIN"/>
    <property type="match status" value="1"/>
</dbReference>
<dbReference type="SUPFAM" id="SSF52540">
    <property type="entry name" value="P-loop containing nucleoside triphosphate hydrolases"/>
    <property type="match status" value="1"/>
</dbReference>
<dbReference type="GeneID" id="10361444"/>
<organism evidence="1 2">
    <name type="scientific">Thermoproteus uzoniensis (strain 768-20)</name>
    <dbReference type="NCBI Taxonomy" id="999630"/>
    <lineage>
        <taxon>Archaea</taxon>
        <taxon>Thermoproteota</taxon>
        <taxon>Thermoprotei</taxon>
        <taxon>Thermoproteales</taxon>
        <taxon>Thermoproteaceae</taxon>
        <taxon>Thermoproteus</taxon>
    </lineage>
</organism>
<dbReference type="InterPro" id="IPR027417">
    <property type="entry name" value="P-loop_NTPase"/>
</dbReference>
<dbReference type="RefSeq" id="WP_013680726.1">
    <property type="nucleotide sequence ID" value="NC_015315.1"/>
</dbReference>
<evidence type="ECO:0008006" key="3">
    <source>
        <dbReference type="Google" id="ProtNLM"/>
    </source>
</evidence>
<accession>F2L4F9</accession>
<dbReference type="EMBL" id="CP002590">
    <property type="protein sequence ID" value="AEA13391.1"/>
    <property type="molecule type" value="Genomic_DNA"/>
</dbReference>
<evidence type="ECO:0000313" key="2">
    <source>
        <dbReference type="Proteomes" id="UP000008138"/>
    </source>
</evidence>
<sequence>MRRVAIVGAAGRDFHVFNTFFRDNREYEVVAFLMTQIPIPGRRYPRELAGDLYPNGIPIYTWSDYNKLAELIRSLRVDEVVLAYSDLLYEDVGHIISSALSAGASFRILGPNDTYLNSIKPVLAVLATRTGAGKSTVSRALVREMAARGLRVVAVRHPMPYRDLAASAVELYRTKEDLAKITFEEREEYEQYVDMGIPVLAGVDYGRILNKAEELGDVVLWDGGNNDFPFFRPDFAVVVADARRPGHEVGSFPGEVNLRIADVVIITKVSDAGPDKVKVVEDNARRNNPRAVVAKADLEVSLERPDAVNGRRVLVIEDAPTVTHGGLPYGAGYIAAQKYGAKVVDPRPFAVGSIKELYAKYSHMGPVLPSLGYTDEQKRDLEETIARADVDVVVIGTPARIEEVIKITKPIVRVKWDLKILEGPSIKEIIDMFLEKIK</sequence>
<dbReference type="OrthoDB" id="14509at2157"/>
<keyword evidence="2" id="KW-1185">Reference proteome</keyword>
<dbReference type="AlphaFoldDB" id="F2L4F9"/>
<dbReference type="HOGENOM" id="CLU_046378_0_0_2"/>
<dbReference type="CDD" id="cd01983">
    <property type="entry name" value="SIMIBI"/>
    <property type="match status" value="1"/>
</dbReference>
<evidence type="ECO:0000313" key="1">
    <source>
        <dbReference type="EMBL" id="AEA13391.1"/>
    </source>
</evidence>
<reference evidence="1 2" key="1">
    <citation type="journal article" date="2011" name="J. Bacteriol.">
        <title>Complete genome sequence of the thermoacidophilic crenarchaeon Thermoproteus uzoniensis 768-20.</title>
        <authorList>
            <person name="Mardanov A.V."/>
            <person name="Gumerov V.M."/>
            <person name="Beletsky A.V."/>
            <person name="Prokofeva M.I."/>
            <person name="Bonch-Osmolovskaya E.A."/>
            <person name="Ravin N.V."/>
            <person name="Skryabin K.G."/>
        </authorList>
    </citation>
    <scope>NUCLEOTIDE SEQUENCE [LARGE SCALE GENOMIC DNA]</scope>
    <source>
        <strain evidence="1 2">768-20</strain>
    </source>
</reference>
<dbReference type="PANTHER" id="PTHR42869:SF1">
    <property type="entry name" value="SLL0572 PROTEIN"/>
    <property type="match status" value="1"/>
</dbReference>
<protein>
    <recommendedName>
        <fullName evidence="3">GTPase</fullName>
    </recommendedName>
</protein>
<name>F2L4F9_THEU7</name>
<dbReference type="Gene3D" id="3.40.50.720">
    <property type="entry name" value="NAD(P)-binding Rossmann-like Domain"/>
    <property type="match status" value="1"/>
</dbReference>